<gene>
    <name evidence="2" type="ORF">pdam_00022542</name>
</gene>
<sequence>MAESSPLDGLRGFNPNDSKVFSAARKISGKRHQLFKSTASPFEAVYQVPYQKDKRMKAVADGRPWDRHMPRTARRSGKGLSTRSAL</sequence>
<feature type="region of interest" description="Disordered" evidence="1">
    <location>
        <begin position="57"/>
        <end position="86"/>
    </location>
</feature>
<evidence type="ECO:0000313" key="3">
    <source>
        <dbReference type="Proteomes" id="UP000275408"/>
    </source>
</evidence>
<organism evidence="2 3">
    <name type="scientific">Pocillopora damicornis</name>
    <name type="common">Cauliflower coral</name>
    <name type="synonym">Millepora damicornis</name>
    <dbReference type="NCBI Taxonomy" id="46731"/>
    <lineage>
        <taxon>Eukaryota</taxon>
        <taxon>Metazoa</taxon>
        <taxon>Cnidaria</taxon>
        <taxon>Anthozoa</taxon>
        <taxon>Hexacorallia</taxon>
        <taxon>Scleractinia</taxon>
        <taxon>Astrocoeniina</taxon>
        <taxon>Pocilloporidae</taxon>
        <taxon>Pocillopora</taxon>
    </lineage>
</organism>
<evidence type="ECO:0000256" key="1">
    <source>
        <dbReference type="SAM" id="MobiDB-lite"/>
    </source>
</evidence>
<proteinExistence type="predicted"/>
<evidence type="ECO:0000313" key="2">
    <source>
        <dbReference type="EMBL" id="RMX54817.1"/>
    </source>
</evidence>
<dbReference type="AlphaFoldDB" id="A0A3M6UMB0"/>
<name>A0A3M6UMB0_POCDA</name>
<accession>A0A3M6UMB0</accession>
<reference evidence="2 3" key="1">
    <citation type="journal article" date="2018" name="Sci. Rep.">
        <title>Comparative analysis of the Pocillopora damicornis genome highlights role of immune system in coral evolution.</title>
        <authorList>
            <person name="Cunning R."/>
            <person name="Bay R.A."/>
            <person name="Gillette P."/>
            <person name="Baker A.C."/>
            <person name="Traylor-Knowles N."/>
        </authorList>
    </citation>
    <scope>NUCLEOTIDE SEQUENCE [LARGE SCALE GENOMIC DNA]</scope>
    <source>
        <strain evidence="2">RSMAS</strain>
        <tissue evidence="2">Whole animal</tissue>
    </source>
</reference>
<comment type="caution">
    <text evidence="2">The sequence shown here is derived from an EMBL/GenBank/DDBJ whole genome shotgun (WGS) entry which is preliminary data.</text>
</comment>
<dbReference type="EMBL" id="RCHS01001184">
    <property type="protein sequence ID" value="RMX54817.1"/>
    <property type="molecule type" value="Genomic_DNA"/>
</dbReference>
<keyword evidence="3" id="KW-1185">Reference proteome</keyword>
<protein>
    <submittedName>
        <fullName evidence="2">Uncharacterized protein</fullName>
    </submittedName>
</protein>
<feature type="compositionally biased region" description="Basic and acidic residues" evidence="1">
    <location>
        <begin position="57"/>
        <end position="69"/>
    </location>
</feature>
<dbReference type="Proteomes" id="UP000275408">
    <property type="component" value="Unassembled WGS sequence"/>
</dbReference>